<evidence type="ECO:0000256" key="3">
    <source>
        <dbReference type="ARBA" id="ARBA00022617"/>
    </source>
</evidence>
<keyword evidence="9" id="KW-0408">Iron</keyword>
<feature type="transmembrane region" description="Helical" evidence="11">
    <location>
        <begin position="239"/>
        <end position="261"/>
    </location>
</feature>
<feature type="domain" description="Cytochrome b/b6 C-terminal region profile" evidence="13">
    <location>
        <begin position="225"/>
        <end position="362"/>
    </location>
</feature>
<feature type="domain" description="Cytochrome b/b6 N-terminal region profile" evidence="12">
    <location>
        <begin position="9"/>
        <end position="221"/>
    </location>
</feature>
<dbReference type="InterPro" id="IPR036150">
    <property type="entry name" value="Cyt_b/b6_C_sf"/>
</dbReference>
<keyword evidence="6" id="KW-0479">Metal-binding</keyword>
<evidence type="ECO:0000259" key="12">
    <source>
        <dbReference type="PROSITE" id="PS51002"/>
    </source>
</evidence>
<keyword evidence="7" id="KW-0249">Electron transport</keyword>
<keyword evidence="2" id="KW-0813">Transport</keyword>
<dbReference type="GO" id="GO:0022904">
    <property type="term" value="P:respiratory electron transport chain"/>
    <property type="evidence" value="ECO:0007669"/>
    <property type="project" value="InterPro"/>
</dbReference>
<evidence type="ECO:0000256" key="6">
    <source>
        <dbReference type="ARBA" id="ARBA00022723"/>
    </source>
</evidence>
<dbReference type="AlphaFoldDB" id="A0A1F6C7S2"/>
<reference evidence="14 15" key="1">
    <citation type="journal article" date="2016" name="Nat. Commun.">
        <title>Thousands of microbial genomes shed light on interconnected biogeochemical processes in an aquifer system.</title>
        <authorList>
            <person name="Anantharaman K."/>
            <person name="Brown C.T."/>
            <person name="Hug L.A."/>
            <person name="Sharon I."/>
            <person name="Castelle C.J."/>
            <person name="Probst A.J."/>
            <person name="Thomas B.C."/>
            <person name="Singh A."/>
            <person name="Wilkins M.J."/>
            <person name="Karaoz U."/>
            <person name="Brodie E.L."/>
            <person name="Williams K.H."/>
            <person name="Hubbard S.S."/>
            <person name="Banfield J.F."/>
        </authorList>
    </citation>
    <scope>NUCLEOTIDE SEQUENCE [LARGE SCALE GENOMIC DNA]</scope>
    <source>
        <strain evidence="15">RIFCSPLOWO2_12_FULL_64_10</strain>
    </source>
</reference>
<evidence type="ECO:0000256" key="5">
    <source>
        <dbReference type="ARBA" id="ARBA00022692"/>
    </source>
</evidence>
<feature type="transmembrane region" description="Helical" evidence="11">
    <location>
        <begin position="94"/>
        <end position="113"/>
    </location>
</feature>
<evidence type="ECO:0000256" key="7">
    <source>
        <dbReference type="ARBA" id="ARBA00022982"/>
    </source>
</evidence>
<evidence type="ECO:0000313" key="15">
    <source>
        <dbReference type="Proteomes" id="UP000178606"/>
    </source>
</evidence>
<evidence type="ECO:0000256" key="8">
    <source>
        <dbReference type="ARBA" id="ARBA00022989"/>
    </source>
</evidence>
<evidence type="ECO:0000256" key="1">
    <source>
        <dbReference type="ARBA" id="ARBA00004141"/>
    </source>
</evidence>
<feature type="transmembrane region" description="Helical" evidence="11">
    <location>
        <begin position="38"/>
        <end position="64"/>
    </location>
</feature>
<keyword evidence="5 11" id="KW-0812">Transmembrane</keyword>
<evidence type="ECO:0000256" key="10">
    <source>
        <dbReference type="ARBA" id="ARBA00023136"/>
    </source>
</evidence>
<proteinExistence type="predicted"/>
<dbReference type="EMBL" id="MFKF01000384">
    <property type="protein sequence ID" value="OGG45193.1"/>
    <property type="molecule type" value="Genomic_DNA"/>
</dbReference>
<dbReference type="SUPFAM" id="SSF81648">
    <property type="entry name" value="a domain/subunit of cytochrome bc1 complex (Ubiquinol-cytochrome c reductase)"/>
    <property type="match status" value="1"/>
</dbReference>
<name>A0A1F6C7S2_HANXR</name>
<keyword evidence="8 11" id="KW-1133">Transmembrane helix</keyword>
<dbReference type="GO" id="GO:0016491">
    <property type="term" value="F:oxidoreductase activity"/>
    <property type="evidence" value="ECO:0007669"/>
    <property type="project" value="InterPro"/>
</dbReference>
<sequence>MEAKTRSKVLDWLDERLQVQVALSFLAKKVVPLHRHSIWYYFGGMALFLFSVQVVTGILLLLYYRPTAEAAFESVQFIVTEVRFGWLIRSIHSWSANLMVAVLFVHMLSVFLLKAYRKPREMTWVTGVLLFFCVLGFGFSGYLLPWNTLAFFATKVGTELVNTVPVVGQPLLIFLRGGEDVTGATLTRFFGFHVAVLPMLTTLVLALHLLMVQFQGMSVPPSMQDQEDRMKKMPFFPNFLLRDALGWLVALGLLAALAAVFPWELGVKADPFAPAPAGIKPEWYFMFMFQTLKLAPSHILFLEGEMVVFLFFGLCGLGLILVPFLDARSRRGERSPLFTAVGILMILYIVTLTIVGYLVKVG</sequence>
<dbReference type="GO" id="GO:0009055">
    <property type="term" value="F:electron transfer activity"/>
    <property type="evidence" value="ECO:0007669"/>
    <property type="project" value="InterPro"/>
</dbReference>
<keyword evidence="10 11" id="KW-0472">Membrane</keyword>
<dbReference type="InterPro" id="IPR005797">
    <property type="entry name" value="Cyt_b/b6_N"/>
</dbReference>
<dbReference type="Pfam" id="PF00033">
    <property type="entry name" value="Cytochrome_B"/>
    <property type="match status" value="1"/>
</dbReference>
<comment type="subcellular location">
    <subcellularLocation>
        <location evidence="1">Membrane</location>
        <topology evidence="1">Multi-pass membrane protein</topology>
    </subcellularLocation>
</comment>
<evidence type="ECO:0000256" key="9">
    <source>
        <dbReference type="ARBA" id="ARBA00023004"/>
    </source>
</evidence>
<dbReference type="InterPro" id="IPR016174">
    <property type="entry name" value="Di-haem_cyt_TM"/>
</dbReference>
<accession>A0A1F6C7S2</accession>
<dbReference type="InterPro" id="IPR027387">
    <property type="entry name" value="Cytb/b6-like_sf"/>
</dbReference>
<evidence type="ECO:0000256" key="2">
    <source>
        <dbReference type="ARBA" id="ARBA00022448"/>
    </source>
</evidence>
<dbReference type="PANTHER" id="PTHR19271:SF16">
    <property type="entry name" value="CYTOCHROME B"/>
    <property type="match status" value="1"/>
</dbReference>
<gene>
    <name evidence="14" type="ORF">A3F84_09365</name>
</gene>
<dbReference type="Gene3D" id="1.20.810.10">
    <property type="entry name" value="Cytochrome Bc1 Complex, Chain C"/>
    <property type="match status" value="1"/>
</dbReference>
<dbReference type="PANTHER" id="PTHR19271">
    <property type="entry name" value="CYTOCHROME B"/>
    <property type="match status" value="1"/>
</dbReference>
<dbReference type="GO" id="GO:0016020">
    <property type="term" value="C:membrane"/>
    <property type="evidence" value="ECO:0007669"/>
    <property type="project" value="UniProtKB-SubCell"/>
</dbReference>
<feature type="transmembrane region" description="Helical" evidence="11">
    <location>
        <begin position="125"/>
        <end position="144"/>
    </location>
</feature>
<dbReference type="SUPFAM" id="SSF81342">
    <property type="entry name" value="Transmembrane di-heme cytochromes"/>
    <property type="match status" value="1"/>
</dbReference>
<evidence type="ECO:0000259" key="13">
    <source>
        <dbReference type="PROSITE" id="PS51003"/>
    </source>
</evidence>
<feature type="transmembrane region" description="Helical" evidence="11">
    <location>
        <begin position="337"/>
        <end position="359"/>
    </location>
</feature>
<dbReference type="Proteomes" id="UP000178606">
    <property type="component" value="Unassembled WGS sequence"/>
</dbReference>
<dbReference type="PROSITE" id="PS51002">
    <property type="entry name" value="CYTB_NTER"/>
    <property type="match status" value="1"/>
</dbReference>
<dbReference type="GO" id="GO:0046872">
    <property type="term" value="F:metal ion binding"/>
    <property type="evidence" value="ECO:0007669"/>
    <property type="project" value="UniProtKB-KW"/>
</dbReference>
<dbReference type="CDD" id="cd00284">
    <property type="entry name" value="Cytochrome_b_N"/>
    <property type="match status" value="1"/>
</dbReference>
<comment type="caution">
    <text evidence="14">The sequence shown here is derived from an EMBL/GenBank/DDBJ whole genome shotgun (WGS) entry which is preliminary data.</text>
</comment>
<feature type="transmembrane region" description="Helical" evidence="11">
    <location>
        <begin position="306"/>
        <end position="325"/>
    </location>
</feature>
<keyword evidence="4" id="KW-0679">Respiratory chain</keyword>
<dbReference type="InterPro" id="IPR005798">
    <property type="entry name" value="Cyt_b/b6_C"/>
</dbReference>
<organism evidence="14 15">
    <name type="scientific">Handelsmanbacteria sp. (strain RIFCSPLOWO2_12_FULL_64_10)</name>
    <dbReference type="NCBI Taxonomy" id="1817868"/>
    <lineage>
        <taxon>Bacteria</taxon>
        <taxon>Candidatus Handelsmaniibacteriota</taxon>
    </lineage>
</organism>
<feature type="transmembrane region" description="Helical" evidence="11">
    <location>
        <begin position="190"/>
        <end position="212"/>
    </location>
</feature>
<dbReference type="InterPro" id="IPR048259">
    <property type="entry name" value="Cytochrome_b_N_euk/bac"/>
</dbReference>
<evidence type="ECO:0000256" key="4">
    <source>
        <dbReference type="ARBA" id="ARBA00022660"/>
    </source>
</evidence>
<keyword evidence="3" id="KW-0349">Heme</keyword>
<protein>
    <submittedName>
        <fullName evidence="14">Cytochrome bc complex cytochrome b subunit</fullName>
    </submittedName>
</protein>
<evidence type="ECO:0000256" key="11">
    <source>
        <dbReference type="SAM" id="Phobius"/>
    </source>
</evidence>
<dbReference type="Pfam" id="PF00032">
    <property type="entry name" value="Cytochrom_B_C"/>
    <property type="match status" value="1"/>
</dbReference>
<evidence type="ECO:0000313" key="14">
    <source>
        <dbReference type="EMBL" id="OGG45193.1"/>
    </source>
</evidence>
<dbReference type="PROSITE" id="PS51003">
    <property type="entry name" value="CYTB_CTER"/>
    <property type="match status" value="1"/>
</dbReference>